<feature type="transmembrane region" description="Helical" evidence="2">
    <location>
        <begin position="333"/>
        <end position="351"/>
    </location>
</feature>
<dbReference type="AlphaFoldDB" id="A0AAD4II61"/>
<feature type="transmembrane region" description="Helical" evidence="2">
    <location>
        <begin position="41"/>
        <end position="59"/>
    </location>
</feature>
<organism evidence="3 4">
    <name type="scientific">Alternaria panax</name>
    <dbReference type="NCBI Taxonomy" id="48097"/>
    <lineage>
        <taxon>Eukaryota</taxon>
        <taxon>Fungi</taxon>
        <taxon>Dikarya</taxon>
        <taxon>Ascomycota</taxon>
        <taxon>Pezizomycotina</taxon>
        <taxon>Dothideomycetes</taxon>
        <taxon>Pleosporomycetidae</taxon>
        <taxon>Pleosporales</taxon>
        <taxon>Pleosporineae</taxon>
        <taxon>Pleosporaceae</taxon>
        <taxon>Alternaria</taxon>
        <taxon>Alternaria sect. Panax</taxon>
    </lineage>
</organism>
<keyword evidence="2" id="KW-0472">Membrane</keyword>
<feature type="region of interest" description="Disordered" evidence="1">
    <location>
        <begin position="1"/>
        <end position="25"/>
    </location>
</feature>
<name>A0AAD4II61_9PLEO</name>
<protein>
    <submittedName>
        <fullName evidence="3">Uncharacterized protein</fullName>
    </submittedName>
</protein>
<feature type="compositionally biased region" description="Polar residues" evidence="1">
    <location>
        <begin position="12"/>
        <end position="25"/>
    </location>
</feature>
<keyword evidence="4" id="KW-1185">Reference proteome</keyword>
<sequence length="413" mass="44830">MLPTDLEKGNDAMTSIKHNTTSPRITNSVSQHSRLLTYPSIIFPLVIAYASLFLTNYYLSPFGPGYQYREDNSGRMSSLVVVLMMLCPEVIQNVFAVTAASGTNEWPCFGFGWLAYSAALLIPAVSGSVRSPVREGEFGVKAVDLKTGRGIRNGEFGVYKLHWDLESKHARKTDNDGGREGDSLVIRILEPIATSQPSPHRSLGSVLQNRNTATVLVQFCLAGLYCYYYNDLSILQLLSTSILLLEATANLPVQSCQKPLKTTNSACALMRDESPPARIFIILPSHSGKPAPHTPHDNYNTHSMTVSATILIAGGFLFQAMLCTQISDGAATVMVMIMFVGTVSNVAIAGLSGEPKVGGVKVESVGVVDGGKDTVQTLREVEGRYEGFGKVLIRECFPDKLGEWEGRKEKVVG</sequence>
<keyword evidence="2" id="KW-0812">Transmembrane</keyword>
<evidence type="ECO:0000256" key="1">
    <source>
        <dbReference type="SAM" id="MobiDB-lite"/>
    </source>
</evidence>
<dbReference type="EMBL" id="JAANER010000001">
    <property type="protein sequence ID" value="KAG9195032.1"/>
    <property type="molecule type" value="Genomic_DNA"/>
</dbReference>
<feature type="compositionally biased region" description="Basic and acidic residues" evidence="1">
    <location>
        <begin position="1"/>
        <end position="10"/>
    </location>
</feature>
<accession>A0AAD4II61</accession>
<evidence type="ECO:0000313" key="3">
    <source>
        <dbReference type="EMBL" id="KAG9195032.1"/>
    </source>
</evidence>
<evidence type="ECO:0000256" key="2">
    <source>
        <dbReference type="SAM" id="Phobius"/>
    </source>
</evidence>
<dbReference type="Proteomes" id="UP001199106">
    <property type="component" value="Unassembled WGS sequence"/>
</dbReference>
<keyword evidence="2" id="KW-1133">Transmembrane helix</keyword>
<proteinExistence type="predicted"/>
<feature type="transmembrane region" description="Helical" evidence="2">
    <location>
        <begin position="106"/>
        <end position="125"/>
    </location>
</feature>
<reference evidence="3" key="1">
    <citation type="submission" date="2021-07" db="EMBL/GenBank/DDBJ databases">
        <title>Genome Resource of American Ginseng Black Spot Pathogen Alternaria panax.</title>
        <authorList>
            <person name="Qiu C."/>
            <person name="Wang W."/>
            <person name="Liu Z."/>
        </authorList>
    </citation>
    <scope>NUCLEOTIDE SEQUENCE</scope>
    <source>
        <strain evidence="3">BNCC115425</strain>
    </source>
</reference>
<gene>
    <name evidence="3" type="ORF">G6011_00152</name>
</gene>
<evidence type="ECO:0000313" key="4">
    <source>
        <dbReference type="Proteomes" id="UP001199106"/>
    </source>
</evidence>
<comment type="caution">
    <text evidence="3">The sequence shown here is derived from an EMBL/GenBank/DDBJ whole genome shotgun (WGS) entry which is preliminary data.</text>
</comment>
<feature type="transmembrane region" description="Helical" evidence="2">
    <location>
        <begin position="306"/>
        <end position="327"/>
    </location>
</feature>
<feature type="transmembrane region" description="Helical" evidence="2">
    <location>
        <begin position="79"/>
        <end position="100"/>
    </location>
</feature>